<evidence type="ECO:0000256" key="5">
    <source>
        <dbReference type="ARBA" id="ARBA00022692"/>
    </source>
</evidence>
<dbReference type="FunFam" id="3.90.550.10:FF:000018">
    <property type="entry name" value="Hexosyltransferase"/>
    <property type="match status" value="1"/>
</dbReference>
<evidence type="ECO:0000256" key="12">
    <source>
        <dbReference type="ARBA" id="ARBA00038162"/>
    </source>
</evidence>
<keyword evidence="9" id="KW-0472">Membrane</keyword>
<comment type="cofactor">
    <cofactor evidence="1">
        <name>Mn(2+)</name>
        <dbReference type="ChEBI" id="CHEBI:29035"/>
    </cofactor>
</comment>
<proteinExistence type="inferred from homology"/>
<evidence type="ECO:0000256" key="2">
    <source>
        <dbReference type="ARBA" id="ARBA00004323"/>
    </source>
</evidence>
<dbReference type="GO" id="GO:0016757">
    <property type="term" value="F:glycosyltransferase activity"/>
    <property type="evidence" value="ECO:0007669"/>
    <property type="project" value="UniProtKB-KW"/>
</dbReference>
<keyword evidence="10" id="KW-0464">Manganese</keyword>
<evidence type="ECO:0000256" key="10">
    <source>
        <dbReference type="ARBA" id="ARBA00023211"/>
    </source>
</evidence>
<dbReference type="PANTHER" id="PTHR11183">
    <property type="entry name" value="GLYCOGENIN SUBFAMILY MEMBER"/>
    <property type="match status" value="1"/>
</dbReference>
<dbReference type="InterPro" id="IPR029044">
    <property type="entry name" value="Nucleotide-diphossugar_trans"/>
</dbReference>
<dbReference type="Proteomes" id="UP000467841">
    <property type="component" value="Unassembled WGS sequence"/>
</dbReference>
<dbReference type="GO" id="GO:0071555">
    <property type="term" value="P:cell wall organization"/>
    <property type="evidence" value="ECO:0007669"/>
    <property type="project" value="UniProtKB-KW"/>
</dbReference>
<evidence type="ECO:0000256" key="13">
    <source>
        <dbReference type="SAM" id="SignalP"/>
    </source>
</evidence>
<reference evidence="14" key="1">
    <citation type="submission" date="2020-01" db="EMBL/GenBank/DDBJ databases">
        <authorList>
            <person name="Mishra B."/>
        </authorList>
    </citation>
    <scope>NUCLEOTIDE SEQUENCE [LARGE SCALE GENOMIC DNA]</scope>
</reference>
<dbReference type="AlphaFoldDB" id="A0A6D2IPL0"/>
<dbReference type="SUPFAM" id="SSF53448">
    <property type="entry name" value="Nucleotide-diphospho-sugar transferases"/>
    <property type="match status" value="1"/>
</dbReference>
<evidence type="ECO:0000313" key="14">
    <source>
        <dbReference type="EMBL" id="CAA7027570.1"/>
    </source>
</evidence>
<sequence length="544" mass="62830">MVYLILISFSLLCLILAFKPLFVLNEIITSPSSDIRIDLPSPQVNNNPRWLRLVRNYLPEKRIRVGFLNIDEQDRESYEASGPLILKNVHVSLDRIPESVTWESLFPEWIDEEVATCPEIPLPKPVGSDADVDVIVAKVPCDGWSENKGLRDVFRLQVNLAAANLAVQSGSRKVDPTVYVVFIGSCGPMHEIFKCDERVRRVEDYWVYKPNLSRLKQKLLMPVGSCHVASPFAQLGQEAWRPKNEDNMTSDAIRKQRVAYVTVLHSSEAYVCGAIALAQSIRQSGSNKDMILLHDQSITNRSLIGLSSAGWTLRLIDRIRSPFAKKDSYNEWNYSKLRVWQVSDYDKLVFIDADFIILKKMDHLFYHPQLSASGNDKVLFNSGIMVLEPSPCLFKDLMEKSSKIESYNGGDQGFLNEIFVWWHRLPKRVNTMKFFDETIKGPHDLPENLEGVHYLGLKPWVCYRDYDCNWDMSERHVFASDSVHEKWWNVYDKMSEQLQGYCGLNKGMEKRIEKWRKIAENNNLSDRHWEIEVKDPRKTNLLVQ</sequence>
<evidence type="ECO:0000256" key="11">
    <source>
        <dbReference type="ARBA" id="ARBA00023316"/>
    </source>
</evidence>
<dbReference type="OrthoDB" id="2014201at2759"/>
<keyword evidence="3" id="KW-0328">Glycosyltransferase</keyword>
<keyword evidence="6" id="KW-0479">Metal-binding</keyword>
<dbReference type="EMBL" id="CACVBM020001058">
    <property type="protein sequence ID" value="CAA7027570.1"/>
    <property type="molecule type" value="Genomic_DNA"/>
</dbReference>
<evidence type="ECO:0000256" key="8">
    <source>
        <dbReference type="ARBA" id="ARBA00022989"/>
    </source>
</evidence>
<keyword evidence="11" id="KW-0961">Cell wall biogenesis/degradation</keyword>
<dbReference type="GO" id="GO:0046872">
    <property type="term" value="F:metal ion binding"/>
    <property type="evidence" value="ECO:0007669"/>
    <property type="project" value="UniProtKB-KW"/>
</dbReference>
<keyword evidence="15" id="KW-1185">Reference proteome</keyword>
<evidence type="ECO:0000256" key="7">
    <source>
        <dbReference type="ARBA" id="ARBA00022968"/>
    </source>
</evidence>
<evidence type="ECO:0000256" key="3">
    <source>
        <dbReference type="ARBA" id="ARBA00022676"/>
    </source>
</evidence>
<feature type="chain" id="PRO_5025434808" evidence="13">
    <location>
        <begin position="18"/>
        <end position="544"/>
    </location>
</feature>
<accession>A0A6D2IPL0</accession>
<organism evidence="14 15">
    <name type="scientific">Microthlaspi erraticum</name>
    <dbReference type="NCBI Taxonomy" id="1685480"/>
    <lineage>
        <taxon>Eukaryota</taxon>
        <taxon>Viridiplantae</taxon>
        <taxon>Streptophyta</taxon>
        <taxon>Embryophyta</taxon>
        <taxon>Tracheophyta</taxon>
        <taxon>Spermatophyta</taxon>
        <taxon>Magnoliopsida</taxon>
        <taxon>eudicotyledons</taxon>
        <taxon>Gunneridae</taxon>
        <taxon>Pentapetalae</taxon>
        <taxon>rosids</taxon>
        <taxon>malvids</taxon>
        <taxon>Brassicales</taxon>
        <taxon>Brassicaceae</taxon>
        <taxon>Coluteocarpeae</taxon>
        <taxon>Microthlaspi</taxon>
    </lineage>
</organism>
<evidence type="ECO:0000256" key="1">
    <source>
        <dbReference type="ARBA" id="ARBA00001936"/>
    </source>
</evidence>
<keyword evidence="5" id="KW-0812">Transmembrane</keyword>
<feature type="signal peptide" evidence="13">
    <location>
        <begin position="1"/>
        <end position="17"/>
    </location>
</feature>
<evidence type="ECO:0000256" key="4">
    <source>
        <dbReference type="ARBA" id="ARBA00022679"/>
    </source>
</evidence>
<dbReference type="GO" id="GO:0000139">
    <property type="term" value="C:Golgi membrane"/>
    <property type="evidence" value="ECO:0007669"/>
    <property type="project" value="UniProtKB-SubCell"/>
</dbReference>
<comment type="subcellular location">
    <subcellularLocation>
        <location evidence="2">Golgi apparatus membrane</location>
        <topology evidence="2">Single-pass type II membrane protein</topology>
    </subcellularLocation>
</comment>
<protein>
    <submittedName>
        <fullName evidence="14">Uncharacterized protein</fullName>
    </submittedName>
</protein>
<comment type="caution">
    <text evidence="14">The sequence shown here is derived from an EMBL/GenBank/DDBJ whole genome shotgun (WGS) entry which is preliminary data.</text>
</comment>
<evidence type="ECO:0000313" key="15">
    <source>
        <dbReference type="Proteomes" id="UP000467841"/>
    </source>
</evidence>
<keyword evidence="7" id="KW-0735">Signal-anchor</keyword>
<keyword evidence="8" id="KW-1133">Transmembrane helix</keyword>
<evidence type="ECO:0000256" key="9">
    <source>
        <dbReference type="ARBA" id="ARBA00023136"/>
    </source>
</evidence>
<keyword evidence="4" id="KW-0808">Transferase</keyword>
<comment type="similarity">
    <text evidence="12">Belongs to the glycosyltransferase 8 family. Glycogenin subfamily.</text>
</comment>
<keyword evidence="13" id="KW-0732">Signal</keyword>
<gene>
    <name evidence="14" type="ORF">MERR_LOCUS14805</name>
</gene>
<dbReference type="CDD" id="cd02537">
    <property type="entry name" value="GT8_Glycogenin"/>
    <property type="match status" value="1"/>
</dbReference>
<name>A0A6D2IPL0_9BRAS</name>
<evidence type="ECO:0000256" key="6">
    <source>
        <dbReference type="ARBA" id="ARBA00022723"/>
    </source>
</evidence>
<dbReference type="Gene3D" id="3.90.550.10">
    <property type="entry name" value="Spore Coat Polysaccharide Biosynthesis Protein SpsA, Chain A"/>
    <property type="match status" value="1"/>
</dbReference>
<dbReference type="InterPro" id="IPR050587">
    <property type="entry name" value="GNT1/Glycosyltrans_8"/>
</dbReference>